<comment type="caution">
    <text evidence="1">The sequence shown here is derived from an EMBL/GenBank/DDBJ whole genome shotgun (WGS) entry which is preliminary data.</text>
</comment>
<dbReference type="Proteomes" id="UP000605201">
    <property type="component" value="Unassembled WGS sequence"/>
</dbReference>
<reference evidence="1 2" key="1">
    <citation type="submission" date="2020-08" db="EMBL/GenBank/DDBJ databases">
        <title>Bridging the membrane lipid divide: bacteria of the FCB group superphylum have the potential to synthesize archaeal ether lipids.</title>
        <authorList>
            <person name="Villanueva L."/>
            <person name="Von Meijenfeldt F.A.B."/>
            <person name="Westbye A.B."/>
            <person name="Yadav S."/>
            <person name="Hopmans E.C."/>
            <person name="Dutilh B.E."/>
            <person name="Sinninghe Damste J.S."/>
        </authorList>
    </citation>
    <scope>NUCLEOTIDE SEQUENCE [LARGE SCALE GENOMIC DNA]</scope>
    <source>
        <strain evidence="1">NIOZ-UU17</strain>
    </source>
</reference>
<protein>
    <submittedName>
        <fullName evidence="1">Uncharacterized protein</fullName>
    </submittedName>
</protein>
<dbReference type="EMBL" id="JACNIG010000361">
    <property type="protein sequence ID" value="MBC8433963.1"/>
    <property type="molecule type" value="Genomic_DNA"/>
</dbReference>
<evidence type="ECO:0000313" key="1">
    <source>
        <dbReference type="EMBL" id="MBC8433963.1"/>
    </source>
</evidence>
<sequence>MVKKELPVIPFDRSDDLHNLEIIDSADMVLFMAGNQFMAMPEIIAGFQKEYPDINKIYYETLPPGLELKQILVGGAQFRDIILDVFPDIILVP</sequence>
<accession>A0A8J6NWG6</accession>
<evidence type="ECO:0000313" key="2">
    <source>
        <dbReference type="Proteomes" id="UP000605201"/>
    </source>
</evidence>
<name>A0A8J6NWG6_9BACT</name>
<organism evidence="1 2">
    <name type="scientific">Candidatus Desulfatibia vada</name>
    <dbReference type="NCBI Taxonomy" id="2841696"/>
    <lineage>
        <taxon>Bacteria</taxon>
        <taxon>Pseudomonadati</taxon>
        <taxon>Thermodesulfobacteriota</taxon>
        <taxon>Desulfobacteria</taxon>
        <taxon>Desulfobacterales</taxon>
        <taxon>Desulfobacterales incertae sedis</taxon>
        <taxon>Candidatus Desulfatibia</taxon>
    </lineage>
</organism>
<dbReference type="AlphaFoldDB" id="A0A8J6NWG6"/>
<gene>
    <name evidence="1" type="ORF">H8D96_18785</name>
</gene>
<proteinExistence type="predicted"/>